<dbReference type="InterPro" id="IPR036179">
    <property type="entry name" value="Ig-like_dom_sf"/>
</dbReference>
<sequence length="120" mass="13527">MAPIAVALVLGWWLVALSRAQHLPPPSLSLHPSQGVALGDDVTLRCHLPHPATRVRFCWGENWECRNYKDKENDKDKDTVEFSLAITRLGHKGTYWCLYHALAPQETWVQSDPVELVVTG</sequence>
<dbReference type="PANTHER" id="PTHR11738:SF186">
    <property type="entry name" value="OSTEOCLAST-ASSOCIATED IMMUNOGLOBULIN-LIKE RECEPTOR"/>
    <property type="match status" value="1"/>
</dbReference>
<keyword evidence="3" id="KW-0393">Immunoglobulin domain</keyword>
<dbReference type="PROSITE" id="PS50835">
    <property type="entry name" value="IG_LIKE"/>
    <property type="match status" value="1"/>
</dbReference>
<feature type="domain" description="Ig-like" evidence="5">
    <location>
        <begin position="26"/>
        <end position="97"/>
    </location>
</feature>
<feature type="signal peptide" evidence="4">
    <location>
        <begin position="1"/>
        <end position="20"/>
    </location>
</feature>
<organism evidence="6 7">
    <name type="scientific">Alectura lathami</name>
    <name type="common">Australian brush turkey</name>
    <dbReference type="NCBI Taxonomy" id="81907"/>
    <lineage>
        <taxon>Eukaryota</taxon>
        <taxon>Metazoa</taxon>
        <taxon>Chordata</taxon>
        <taxon>Craniata</taxon>
        <taxon>Vertebrata</taxon>
        <taxon>Euteleostomi</taxon>
        <taxon>Archelosauria</taxon>
        <taxon>Archosauria</taxon>
        <taxon>Dinosauria</taxon>
        <taxon>Saurischia</taxon>
        <taxon>Theropoda</taxon>
        <taxon>Coelurosauria</taxon>
        <taxon>Aves</taxon>
        <taxon>Neognathae</taxon>
        <taxon>Galloanserae</taxon>
        <taxon>Galliformes</taxon>
        <taxon>Megapodiidae</taxon>
        <taxon>Alectura</taxon>
    </lineage>
</organism>
<dbReference type="InterPro" id="IPR013783">
    <property type="entry name" value="Ig-like_fold"/>
</dbReference>
<dbReference type="OrthoDB" id="9120709at2759"/>
<feature type="non-terminal residue" evidence="6">
    <location>
        <position position="120"/>
    </location>
</feature>
<evidence type="ECO:0000256" key="4">
    <source>
        <dbReference type="SAM" id="SignalP"/>
    </source>
</evidence>
<keyword evidence="1 4" id="KW-0732">Signal</keyword>
<dbReference type="GO" id="GO:0002764">
    <property type="term" value="P:immune response-regulating signaling pathway"/>
    <property type="evidence" value="ECO:0007669"/>
    <property type="project" value="TreeGrafter"/>
</dbReference>
<protein>
    <submittedName>
        <fullName evidence="6">GPVI protein</fullName>
    </submittedName>
</protein>
<proteinExistence type="predicted"/>
<dbReference type="SUPFAM" id="SSF48726">
    <property type="entry name" value="Immunoglobulin"/>
    <property type="match status" value="1"/>
</dbReference>
<dbReference type="InterPro" id="IPR050412">
    <property type="entry name" value="Ig-like_Receptors_ImmuneReg"/>
</dbReference>
<keyword evidence="7" id="KW-1185">Reference proteome</keyword>
<evidence type="ECO:0000256" key="3">
    <source>
        <dbReference type="ARBA" id="ARBA00023319"/>
    </source>
</evidence>
<dbReference type="InterPro" id="IPR007110">
    <property type="entry name" value="Ig-like_dom"/>
</dbReference>
<dbReference type="PANTHER" id="PTHR11738">
    <property type="entry name" value="MHC CLASS I NK CELL RECEPTOR"/>
    <property type="match status" value="1"/>
</dbReference>
<keyword evidence="2" id="KW-1015">Disulfide bond</keyword>
<feature type="chain" id="PRO_5029823712" evidence="4">
    <location>
        <begin position="21"/>
        <end position="120"/>
    </location>
</feature>
<dbReference type="FunFam" id="2.60.40.10:FF:000049">
    <property type="entry name" value="Leukocyte immunoglobulin-like receptor subfamily B member 1"/>
    <property type="match status" value="1"/>
</dbReference>
<dbReference type="Gene3D" id="2.60.40.10">
    <property type="entry name" value="Immunoglobulins"/>
    <property type="match status" value="1"/>
</dbReference>
<reference evidence="6 7" key="1">
    <citation type="submission" date="2019-09" db="EMBL/GenBank/DDBJ databases">
        <title>Bird 10,000 Genomes (B10K) Project - Family phase.</title>
        <authorList>
            <person name="Zhang G."/>
        </authorList>
    </citation>
    <scope>NUCLEOTIDE SEQUENCE [LARGE SCALE GENOMIC DNA]</scope>
    <source>
        <strain evidence="6">B10K-DU-001-39</strain>
        <tissue evidence="6">Muscle</tissue>
    </source>
</reference>
<evidence type="ECO:0000313" key="6">
    <source>
        <dbReference type="EMBL" id="NXL91306.1"/>
    </source>
</evidence>
<dbReference type="Proteomes" id="UP000562322">
    <property type="component" value="Unassembled WGS sequence"/>
</dbReference>
<evidence type="ECO:0000259" key="5">
    <source>
        <dbReference type="PROSITE" id="PS50835"/>
    </source>
</evidence>
<evidence type="ECO:0000256" key="1">
    <source>
        <dbReference type="ARBA" id="ARBA00022729"/>
    </source>
</evidence>
<accession>A0A7L0WIJ4</accession>
<comment type="caution">
    <text evidence="6">The sequence shown here is derived from an EMBL/GenBank/DDBJ whole genome shotgun (WGS) entry which is preliminary data.</text>
</comment>
<dbReference type="EMBL" id="VXAV01007963">
    <property type="protein sequence ID" value="NXL91306.1"/>
    <property type="molecule type" value="Genomic_DNA"/>
</dbReference>
<gene>
    <name evidence="6" type="primary">Gp6</name>
    <name evidence="6" type="ORF">ALELAT_R13302</name>
</gene>
<name>A0A7L0WIJ4_ALELA</name>
<evidence type="ECO:0000313" key="7">
    <source>
        <dbReference type="Proteomes" id="UP000562322"/>
    </source>
</evidence>
<evidence type="ECO:0000256" key="2">
    <source>
        <dbReference type="ARBA" id="ARBA00023157"/>
    </source>
</evidence>
<feature type="non-terminal residue" evidence="6">
    <location>
        <position position="1"/>
    </location>
</feature>
<dbReference type="AlphaFoldDB" id="A0A7L0WIJ4"/>